<accession>A0A7S1JD61</accession>
<dbReference type="AlphaFoldDB" id="A0A7S1JD61"/>
<proteinExistence type="predicted"/>
<gene>
    <name evidence="1" type="ORF">EGYM00392_LOCUS51225</name>
</gene>
<name>A0A7S1JD61_9EUGL</name>
<organism evidence="1">
    <name type="scientific">Eutreptiella gymnastica</name>
    <dbReference type="NCBI Taxonomy" id="73025"/>
    <lineage>
        <taxon>Eukaryota</taxon>
        <taxon>Discoba</taxon>
        <taxon>Euglenozoa</taxon>
        <taxon>Euglenida</taxon>
        <taxon>Spirocuta</taxon>
        <taxon>Euglenophyceae</taxon>
        <taxon>Eutreptiales</taxon>
        <taxon>Eutreptiaceae</taxon>
        <taxon>Eutreptiella</taxon>
    </lineage>
</organism>
<dbReference type="EMBL" id="HBGA01139394">
    <property type="protein sequence ID" value="CAD9040059.1"/>
    <property type="molecule type" value="Transcribed_RNA"/>
</dbReference>
<reference evidence="1" key="1">
    <citation type="submission" date="2021-01" db="EMBL/GenBank/DDBJ databases">
        <authorList>
            <person name="Corre E."/>
            <person name="Pelletier E."/>
            <person name="Niang G."/>
            <person name="Scheremetjew M."/>
            <person name="Finn R."/>
            <person name="Kale V."/>
            <person name="Holt S."/>
            <person name="Cochrane G."/>
            <person name="Meng A."/>
            <person name="Brown T."/>
            <person name="Cohen L."/>
        </authorList>
    </citation>
    <scope>NUCLEOTIDE SEQUENCE</scope>
    <source>
        <strain evidence="1">NIES-381</strain>
    </source>
</reference>
<sequence>MPRNTGTLTKSPTLVRQQKSLCDKAAVQERLGARTLYSMTCRGWHMRLCTVKCESSIIALCHAAMAVLEVVPPPRVHVQLEWIPILELGAPPEHTVCTITKDVEVSLGTTI</sequence>
<protein>
    <submittedName>
        <fullName evidence="1">Uncharacterized protein</fullName>
    </submittedName>
</protein>
<evidence type="ECO:0000313" key="1">
    <source>
        <dbReference type="EMBL" id="CAD9040059.1"/>
    </source>
</evidence>